<proteinExistence type="predicted"/>
<dbReference type="NCBIfam" id="TIGR00481">
    <property type="entry name" value="YbhB/YbcL family Raf kinase inhibitor-like protein"/>
    <property type="match status" value="1"/>
</dbReference>
<dbReference type="Pfam" id="PF01161">
    <property type="entry name" value="PBP"/>
    <property type="match status" value="1"/>
</dbReference>
<name>A0A6B9ZQG6_9BACT</name>
<dbReference type="Gene3D" id="3.90.280.10">
    <property type="entry name" value="PEBP-like"/>
    <property type="match status" value="1"/>
</dbReference>
<dbReference type="CDD" id="cd00865">
    <property type="entry name" value="PEBP_bact_arch"/>
    <property type="match status" value="1"/>
</dbReference>
<protein>
    <submittedName>
        <fullName evidence="1">YbhB/YbcL family Raf kinase inhibitor-like protein</fullName>
    </submittedName>
</protein>
<evidence type="ECO:0000313" key="1">
    <source>
        <dbReference type="EMBL" id="QHS63974.1"/>
    </source>
</evidence>
<dbReference type="EMBL" id="CP048113">
    <property type="protein sequence ID" value="QHS63974.1"/>
    <property type="molecule type" value="Genomic_DNA"/>
</dbReference>
<dbReference type="PANTHER" id="PTHR30289:SF1">
    <property type="entry name" value="PEBP (PHOSPHATIDYLETHANOLAMINE-BINDING PROTEIN) FAMILY PROTEIN"/>
    <property type="match status" value="1"/>
</dbReference>
<gene>
    <name evidence="1" type="ORF">GWR21_09485</name>
</gene>
<evidence type="ECO:0000313" key="2">
    <source>
        <dbReference type="Proteomes" id="UP000476411"/>
    </source>
</evidence>
<organism evidence="1 2">
    <name type="scientific">Chitinophaga agri</name>
    <dbReference type="NCBI Taxonomy" id="2703787"/>
    <lineage>
        <taxon>Bacteria</taxon>
        <taxon>Pseudomonadati</taxon>
        <taxon>Bacteroidota</taxon>
        <taxon>Chitinophagia</taxon>
        <taxon>Chitinophagales</taxon>
        <taxon>Chitinophagaceae</taxon>
        <taxon>Chitinophaga</taxon>
    </lineage>
</organism>
<sequence length="156" mass="16670">MCMENNTAKTLKITSSAFDHEGVIPLKYTCEGEEVNPPLQIEQIPEGTKTLAIIMEDPDAPNGTFDHWLVWNIPPASSMIGGDSVPGICGKNSGGNCNYYGPCPPSGTHRYYFHVYALDVKLDLDGGADKAALKAAIEGHVIAEGVLMGTYGKKGL</sequence>
<dbReference type="InterPro" id="IPR005247">
    <property type="entry name" value="YbhB_YbcL/LppC-like"/>
</dbReference>
<keyword evidence="2" id="KW-1185">Reference proteome</keyword>
<dbReference type="InterPro" id="IPR036610">
    <property type="entry name" value="PEBP-like_sf"/>
</dbReference>
<reference evidence="1 2" key="1">
    <citation type="submission" date="2020-01" db="EMBL/GenBank/DDBJ databases">
        <title>Complete genome sequence of Chitinophaga sp. H33E-04 isolated from quinoa roots.</title>
        <authorList>
            <person name="Weon H.-Y."/>
            <person name="Lee S.A."/>
        </authorList>
    </citation>
    <scope>NUCLEOTIDE SEQUENCE [LARGE SCALE GENOMIC DNA]</scope>
    <source>
        <strain evidence="1 2">H33E-04</strain>
    </source>
</reference>
<dbReference type="PANTHER" id="PTHR30289">
    <property type="entry name" value="UNCHARACTERIZED PROTEIN YBCL-RELATED"/>
    <property type="match status" value="1"/>
</dbReference>
<accession>A0A6B9ZQG6</accession>
<dbReference type="SUPFAM" id="SSF49777">
    <property type="entry name" value="PEBP-like"/>
    <property type="match status" value="1"/>
</dbReference>
<dbReference type="AlphaFoldDB" id="A0A6B9ZQG6"/>
<dbReference type="InterPro" id="IPR008914">
    <property type="entry name" value="PEBP"/>
</dbReference>
<dbReference type="KEGG" id="chih:GWR21_09485"/>
<dbReference type="Proteomes" id="UP000476411">
    <property type="component" value="Chromosome"/>
</dbReference>